<dbReference type="Proteomes" id="UP001234495">
    <property type="component" value="Unassembled WGS sequence"/>
</dbReference>
<evidence type="ECO:0000259" key="1">
    <source>
        <dbReference type="Pfam" id="PF12867"/>
    </source>
</evidence>
<protein>
    <submittedName>
        <fullName evidence="2">Damage-inducible protein DinB</fullName>
    </submittedName>
</protein>
<dbReference type="InterPro" id="IPR024775">
    <property type="entry name" value="DinB-like"/>
</dbReference>
<gene>
    <name evidence="2" type="ORF">J2S19_000384</name>
</gene>
<evidence type="ECO:0000313" key="2">
    <source>
        <dbReference type="EMBL" id="MDQ0229134.1"/>
    </source>
</evidence>
<reference evidence="2 3" key="1">
    <citation type="submission" date="2023-07" db="EMBL/GenBank/DDBJ databases">
        <title>Genomic Encyclopedia of Type Strains, Phase IV (KMG-IV): sequencing the most valuable type-strain genomes for metagenomic binning, comparative biology and taxonomic classification.</title>
        <authorList>
            <person name="Goeker M."/>
        </authorList>
    </citation>
    <scope>NUCLEOTIDE SEQUENCE [LARGE SCALE GENOMIC DNA]</scope>
    <source>
        <strain evidence="2 3">DSM 29005</strain>
    </source>
</reference>
<sequence length="106" mass="12077">MVYDLKGETNMSPIVGMLYSAVKENAERLQSITVGVSQEEIDYKGPGHDFNSTAQLVRHIMYVDLNWVYRIKGQHLPASLIEQYGPMIDANNKLPMNREVDKYSDV</sequence>
<dbReference type="Gene3D" id="1.20.120.450">
    <property type="entry name" value="dinb family like domain"/>
    <property type="match status" value="1"/>
</dbReference>
<proteinExistence type="predicted"/>
<accession>A0ABT9ZA67</accession>
<dbReference type="InterPro" id="IPR034660">
    <property type="entry name" value="DinB/YfiT-like"/>
</dbReference>
<name>A0ABT9ZA67_9BACI</name>
<comment type="caution">
    <text evidence="2">The sequence shown here is derived from an EMBL/GenBank/DDBJ whole genome shotgun (WGS) entry which is preliminary data.</text>
</comment>
<evidence type="ECO:0000313" key="3">
    <source>
        <dbReference type="Proteomes" id="UP001234495"/>
    </source>
</evidence>
<feature type="domain" description="DinB-like" evidence="1">
    <location>
        <begin position="23"/>
        <end position="86"/>
    </location>
</feature>
<organism evidence="2 3">
    <name type="scientific">Metabacillus malikii</name>
    <dbReference type="NCBI Taxonomy" id="1504265"/>
    <lineage>
        <taxon>Bacteria</taxon>
        <taxon>Bacillati</taxon>
        <taxon>Bacillota</taxon>
        <taxon>Bacilli</taxon>
        <taxon>Bacillales</taxon>
        <taxon>Bacillaceae</taxon>
        <taxon>Metabacillus</taxon>
    </lineage>
</organism>
<dbReference type="EMBL" id="JAUSUD010000001">
    <property type="protein sequence ID" value="MDQ0229134.1"/>
    <property type="molecule type" value="Genomic_DNA"/>
</dbReference>
<dbReference type="SUPFAM" id="SSF109854">
    <property type="entry name" value="DinB/YfiT-like putative metalloenzymes"/>
    <property type="match status" value="1"/>
</dbReference>
<dbReference type="Pfam" id="PF12867">
    <property type="entry name" value="DinB_2"/>
    <property type="match status" value="1"/>
</dbReference>
<keyword evidence="3" id="KW-1185">Reference proteome</keyword>